<protein>
    <submittedName>
        <fullName evidence="2">Uncharacterized protein</fullName>
    </submittedName>
</protein>
<comment type="caution">
    <text evidence="2">The sequence shown here is derived from an EMBL/GenBank/DDBJ whole genome shotgun (WGS) entry which is preliminary data.</text>
</comment>
<gene>
    <name evidence="2" type="ORF">Acy02nite_91510</name>
</gene>
<dbReference type="EMBL" id="BOMH01000110">
    <property type="protein sequence ID" value="GID71270.1"/>
    <property type="molecule type" value="Genomic_DNA"/>
</dbReference>
<organism evidence="2 3">
    <name type="scientific">Actinoplanes cyaneus</name>
    <dbReference type="NCBI Taxonomy" id="52696"/>
    <lineage>
        <taxon>Bacteria</taxon>
        <taxon>Bacillati</taxon>
        <taxon>Actinomycetota</taxon>
        <taxon>Actinomycetes</taxon>
        <taxon>Micromonosporales</taxon>
        <taxon>Micromonosporaceae</taxon>
        <taxon>Actinoplanes</taxon>
    </lineage>
</organism>
<evidence type="ECO:0000313" key="3">
    <source>
        <dbReference type="Proteomes" id="UP000619479"/>
    </source>
</evidence>
<feature type="region of interest" description="Disordered" evidence="1">
    <location>
        <begin position="69"/>
        <end position="95"/>
    </location>
</feature>
<evidence type="ECO:0000313" key="2">
    <source>
        <dbReference type="EMBL" id="GID71270.1"/>
    </source>
</evidence>
<dbReference type="AlphaFoldDB" id="A0A919M689"/>
<dbReference type="RefSeq" id="WP_203756337.1">
    <property type="nucleotide sequence ID" value="NZ_BAAAUC010000101.1"/>
</dbReference>
<name>A0A919M689_9ACTN</name>
<feature type="compositionally biased region" description="Polar residues" evidence="1">
    <location>
        <begin position="86"/>
        <end position="95"/>
    </location>
</feature>
<sequence length="95" mass="10332">MHPVAPQFIATMIQAALDAGYHVVLEGILDAGRRGLTPLFWTHVAPYGEVKLDMTSRLALGRHEWGGDVRAGRSPIPSRDCATRYGPQSGTPHAR</sequence>
<evidence type="ECO:0000256" key="1">
    <source>
        <dbReference type="SAM" id="MobiDB-lite"/>
    </source>
</evidence>
<keyword evidence="3" id="KW-1185">Reference proteome</keyword>
<accession>A0A919M689</accession>
<dbReference type="Proteomes" id="UP000619479">
    <property type="component" value="Unassembled WGS sequence"/>
</dbReference>
<reference evidence="2" key="1">
    <citation type="submission" date="2021-01" db="EMBL/GenBank/DDBJ databases">
        <title>Whole genome shotgun sequence of Actinoplanes cyaneus NBRC 14990.</title>
        <authorList>
            <person name="Komaki H."/>
            <person name="Tamura T."/>
        </authorList>
    </citation>
    <scope>NUCLEOTIDE SEQUENCE</scope>
    <source>
        <strain evidence="2">NBRC 14990</strain>
    </source>
</reference>
<proteinExistence type="predicted"/>